<evidence type="ECO:0000256" key="2">
    <source>
        <dbReference type="ARBA" id="ARBA00022723"/>
    </source>
</evidence>
<dbReference type="InterPro" id="IPR050928">
    <property type="entry name" value="ATP-dep_Zn_Metalloprotease"/>
</dbReference>
<organism evidence="10 11">
    <name type="scientific">Mya arenaria</name>
    <name type="common">Soft-shell clam</name>
    <dbReference type="NCBI Taxonomy" id="6604"/>
    <lineage>
        <taxon>Eukaryota</taxon>
        <taxon>Metazoa</taxon>
        <taxon>Spiralia</taxon>
        <taxon>Lophotrochozoa</taxon>
        <taxon>Mollusca</taxon>
        <taxon>Bivalvia</taxon>
        <taxon>Autobranchia</taxon>
        <taxon>Heteroconchia</taxon>
        <taxon>Euheterodonta</taxon>
        <taxon>Imparidentia</taxon>
        <taxon>Neoheterodontei</taxon>
        <taxon>Myida</taxon>
        <taxon>Myoidea</taxon>
        <taxon>Myidae</taxon>
        <taxon>Mya</taxon>
    </lineage>
</organism>
<keyword evidence="3 7" id="KW-0547">Nucleotide-binding</keyword>
<dbReference type="SUPFAM" id="SSF52540">
    <property type="entry name" value="P-loop containing nucleoside triphosphate hydrolases"/>
    <property type="match status" value="1"/>
</dbReference>
<keyword evidence="5 7" id="KW-0067">ATP-binding</keyword>
<evidence type="ECO:0000256" key="4">
    <source>
        <dbReference type="ARBA" id="ARBA00022833"/>
    </source>
</evidence>
<dbReference type="SMART" id="SM00382">
    <property type="entry name" value="AAA"/>
    <property type="match status" value="1"/>
</dbReference>
<keyword evidence="2" id="KW-0479">Metal-binding</keyword>
<evidence type="ECO:0000256" key="8">
    <source>
        <dbReference type="SAM" id="MobiDB-lite"/>
    </source>
</evidence>
<dbReference type="Gene3D" id="1.10.8.60">
    <property type="match status" value="1"/>
</dbReference>
<dbReference type="EMBL" id="CP111019">
    <property type="protein sequence ID" value="WAR12152.1"/>
    <property type="molecule type" value="Genomic_DNA"/>
</dbReference>
<proteinExistence type="inferred from homology"/>
<dbReference type="InterPro" id="IPR000642">
    <property type="entry name" value="Peptidase_M41"/>
</dbReference>
<protein>
    <submittedName>
        <fullName evidence="10">AFG32-like protein</fullName>
    </submittedName>
</protein>
<keyword evidence="11" id="KW-1185">Reference proteome</keyword>
<dbReference type="SUPFAM" id="SSF140990">
    <property type="entry name" value="FtsH protease domain-like"/>
    <property type="match status" value="1"/>
</dbReference>
<name>A0ABY7ESN0_MYAAR</name>
<dbReference type="PANTHER" id="PTHR43655:SF2">
    <property type="entry name" value="AFG3 LIKE MATRIX AAA PEPTIDASE SUBUNIT 2, ISOFORM A"/>
    <property type="match status" value="1"/>
</dbReference>
<evidence type="ECO:0000256" key="3">
    <source>
        <dbReference type="ARBA" id="ARBA00022741"/>
    </source>
</evidence>
<dbReference type="InterPro" id="IPR003593">
    <property type="entry name" value="AAA+_ATPase"/>
</dbReference>
<comment type="similarity">
    <text evidence="7">Belongs to the AAA ATPase family.</text>
</comment>
<dbReference type="Proteomes" id="UP001164746">
    <property type="component" value="Chromosome 8"/>
</dbReference>
<keyword evidence="6" id="KW-0645">Protease</keyword>
<keyword evidence="6" id="KW-0378">Hydrolase</keyword>
<evidence type="ECO:0000256" key="1">
    <source>
        <dbReference type="ARBA" id="ARBA00001947"/>
    </source>
</evidence>
<evidence type="ECO:0000259" key="9">
    <source>
        <dbReference type="SMART" id="SM00382"/>
    </source>
</evidence>
<evidence type="ECO:0000256" key="7">
    <source>
        <dbReference type="RuleBase" id="RU003651"/>
    </source>
</evidence>
<dbReference type="PANTHER" id="PTHR43655">
    <property type="entry name" value="ATP-DEPENDENT PROTEASE"/>
    <property type="match status" value="1"/>
</dbReference>
<reference evidence="10" key="1">
    <citation type="submission" date="2022-11" db="EMBL/GenBank/DDBJ databases">
        <title>Centuries of genome instability and evolution in soft-shell clam transmissible cancer (bioRxiv).</title>
        <authorList>
            <person name="Hart S.F.M."/>
            <person name="Yonemitsu M.A."/>
            <person name="Giersch R.M."/>
            <person name="Beal B.F."/>
            <person name="Arriagada G."/>
            <person name="Davis B.W."/>
            <person name="Ostrander E.A."/>
            <person name="Goff S.P."/>
            <person name="Metzger M.J."/>
        </authorList>
    </citation>
    <scope>NUCLEOTIDE SEQUENCE</scope>
    <source>
        <strain evidence="10">MELC-2E11</strain>
        <tissue evidence="10">Siphon/mantle</tissue>
    </source>
</reference>
<evidence type="ECO:0000256" key="5">
    <source>
        <dbReference type="ARBA" id="ARBA00022840"/>
    </source>
</evidence>
<dbReference type="InterPro" id="IPR003959">
    <property type="entry name" value="ATPase_AAA_core"/>
</dbReference>
<dbReference type="Pfam" id="PF00004">
    <property type="entry name" value="AAA"/>
    <property type="match status" value="1"/>
</dbReference>
<gene>
    <name evidence="10" type="ORF">MAR_026332</name>
</gene>
<feature type="region of interest" description="Disordered" evidence="8">
    <location>
        <begin position="485"/>
        <end position="511"/>
    </location>
</feature>
<evidence type="ECO:0000313" key="10">
    <source>
        <dbReference type="EMBL" id="WAR12152.1"/>
    </source>
</evidence>
<dbReference type="PROSITE" id="PS00674">
    <property type="entry name" value="AAA"/>
    <property type="match status" value="1"/>
</dbReference>
<comment type="cofactor">
    <cofactor evidence="1">
        <name>Zn(2+)</name>
        <dbReference type="ChEBI" id="CHEBI:29105"/>
    </cofactor>
</comment>
<keyword evidence="4" id="KW-0862">Zinc</keyword>
<dbReference type="InterPro" id="IPR003960">
    <property type="entry name" value="ATPase_AAA_CS"/>
</dbReference>
<feature type="domain" description="AAA+ ATPase" evidence="9">
    <location>
        <begin position="155"/>
        <end position="292"/>
    </location>
</feature>
<dbReference type="Gene3D" id="1.20.58.760">
    <property type="entry name" value="Peptidase M41"/>
    <property type="match status" value="2"/>
</dbReference>
<dbReference type="Pfam" id="PF01434">
    <property type="entry name" value="Peptidase_M41"/>
    <property type="match status" value="1"/>
</dbReference>
<evidence type="ECO:0000256" key="6">
    <source>
        <dbReference type="ARBA" id="ARBA00023049"/>
    </source>
</evidence>
<dbReference type="InterPro" id="IPR027417">
    <property type="entry name" value="P-loop_NTPase"/>
</dbReference>
<evidence type="ECO:0000313" key="11">
    <source>
        <dbReference type="Proteomes" id="UP001164746"/>
    </source>
</evidence>
<dbReference type="InterPro" id="IPR037219">
    <property type="entry name" value="Peptidase_M41-like"/>
</dbReference>
<keyword evidence="6" id="KW-0482">Metalloprotease</keyword>
<accession>A0ABY7ESN0</accession>
<dbReference type="Gene3D" id="3.40.50.300">
    <property type="entry name" value="P-loop containing nucleotide triphosphate hydrolases"/>
    <property type="match status" value="1"/>
</dbReference>
<dbReference type="CDD" id="cd19501">
    <property type="entry name" value="RecA-like_FtsH"/>
    <property type="match status" value="1"/>
</dbReference>
<sequence>MSLQKLNMACLCNKAVKQAFLARNVSSQVKEIIVNDESNGTRNVFFRTKTAENNMEYFTVDSVTRFENRMKDVQYQMGKTNPEDHSRHRIAAFLKRLGSGGMMGMMVKSPAKLITEDTGVKFKDVAGCEEAKVEIMEFVNFLKNPKQYIELGAKVPKGALLNGPPGTGKTLLAKATAGEAGVPFIAASGSEFLEMFVGVGPDRVRKMFAMARENAPCILFIDEIDAIGIKRSSRNTIDDERSNTLNQLLVEMDGFETERGVIVMAATNRLNILDSALLRPGRFDRQIYVGAEIMNVCNEAALIAVRHEKSLVCMDHFEQAIERVKKSRVLQPSEKKKIAFHEAGKAVTGWFLEHAAPILKISLVPRGDKLSFSMSLPREKYLYTQEQVTNYGMSEKVGNLSFDINDDTVEKPYSQQLAELIDVEVKVLVDGAYQRTKELLAKHKEDLEMVAHSLLEKEKMDKETMVQLLGPRPFTEQTTYEEMVEGTGSTNEDTELPPGLDNWNKFRPSAV</sequence>